<dbReference type="FunFam" id="1.20.272.10:FF:000001">
    <property type="entry name" value="Putative AAA family ATPase"/>
    <property type="match status" value="1"/>
</dbReference>
<evidence type="ECO:0000256" key="1">
    <source>
        <dbReference type="ARBA" id="ARBA00002393"/>
    </source>
</evidence>
<dbReference type="Pfam" id="PF12002">
    <property type="entry name" value="MgsA_C"/>
    <property type="match status" value="1"/>
</dbReference>
<evidence type="ECO:0000313" key="8">
    <source>
        <dbReference type="Proteomes" id="UP000593836"/>
    </source>
</evidence>
<dbReference type="Gene3D" id="1.10.3710.10">
    <property type="entry name" value="DNA polymerase III clamp loader subunits, C-terminal domain"/>
    <property type="match status" value="1"/>
</dbReference>
<evidence type="ECO:0000256" key="5">
    <source>
        <dbReference type="ARBA" id="ARBA00022840"/>
    </source>
</evidence>
<dbReference type="SUPFAM" id="SSF52540">
    <property type="entry name" value="P-loop containing nucleoside triphosphate hydrolases"/>
    <property type="match status" value="1"/>
</dbReference>
<reference evidence="7 8" key="1">
    <citation type="submission" date="2020-05" db="EMBL/GenBank/DDBJ databases">
        <title>Sulfurimonas marisnigri, sp. nov., and Sulfurimonas baltica, sp. nov., manganese oxide reducing chemolithoautotrophs of the class Epsilonproteobacteria isolated from the pelagic redoxclines of the Black and Baltic Seas and emended description of the genus Sulfurimonas.</title>
        <authorList>
            <person name="Henkel J.V."/>
            <person name="Laudan C."/>
            <person name="Werner J."/>
            <person name="Neu T."/>
            <person name="Plewe S."/>
            <person name="Sproer C."/>
            <person name="Bunk B."/>
            <person name="Schulz-Vogt H.N."/>
        </authorList>
    </citation>
    <scope>NUCLEOTIDE SEQUENCE [LARGE SCALE GENOMIC DNA]</scope>
    <source>
        <strain evidence="7 8">SoZ1</strain>
    </source>
</reference>
<dbReference type="GO" id="GO:0017116">
    <property type="term" value="F:single-stranded DNA helicase activity"/>
    <property type="evidence" value="ECO:0007669"/>
    <property type="project" value="TreeGrafter"/>
</dbReference>
<keyword evidence="5" id="KW-0067">ATP-binding</keyword>
<name>A0A7S7LZZ2_9BACT</name>
<dbReference type="GO" id="GO:0000731">
    <property type="term" value="P:DNA synthesis involved in DNA repair"/>
    <property type="evidence" value="ECO:0007669"/>
    <property type="project" value="TreeGrafter"/>
</dbReference>
<gene>
    <name evidence="7" type="ORF">HUE87_11890</name>
</gene>
<evidence type="ECO:0000256" key="2">
    <source>
        <dbReference type="ARBA" id="ARBA00008959"/>
    </source>
</evidence>
<accession>A0A7S7LZZ2</accession>
<dbReference type="GO" id="GO:0003677">
    <property type="term" value="F:DNA binding"/>
    <property type="evidence" value="ECO:0007669"/>
    <property type="project" value="InterPro"/>
</dbReference>
<keyword evidence="4" id="KW-0547">Nucleotide-binding</keyword>
<dbReference type="Proteomes" id="UP000593836">
    <property type="component" value="Chromosome"/>
</dbReference>
<dbReference type="Gene3D" id="1.10.8.60">
    <property type="match status" value="1"/>
</dbReference>
<dbReference type="GO" id="GO:0008047">
    <property type="term" value="F:enzyme activator activity"/>
    <property type="evidence" value="ECO:0007669"/>
    <property type="project" value="TreeGrafter"/>
</dbReference>
<dbReference type="Pfam" id="PF16193">
    <property type="entry name" value="AAA_assoc_2"/>
    <property type="match status" value="1"/>
</dbReference>
<protein>
    <recommendedName>
        <fullName evidence="3">Replication-associated recombination protein A</fullName>
    </recommendedName>
</protein>
<dbReference type="SMART" id="SM00382">
    <property type="entry name" value="AAA"/>
    <property type="match status" value="1"/>
</dbReference>
<feature type="domain" description="AAA+ ATPase" evidence="6">
    <location>
        <begin position="37"/>
        <end position="149"/>
    </location>
</feature>
<dbReference type="InterPro" id="IPR027417">
    <property type="entry name" value="P-loop_NTPase"/>
</dbReference>
<dbReference type="CDD" id="cd18139">
    <property type="entry name" value="HLD_clamp_RarA"/>
    <property type="match status" value="1"/>
</dbReference>
<dbReference type="KEGG" id="smas:HUE87_11890"/>
<comment type="function">
    <text evidence="1">DNA-dependent ATPase that plays important roles in cellular responses to stalled DNA replication processes.</text>
</comment>
<evidence type="ECO:0000259" key="6">
    <source>
        <dbReference type="SMART" id="SM00382"/>
    </source>
</evidence>
<comment type="similarity">
    <text evidence="2">Belongs to the AAA ATPase family. RarA/MGS1/WRNIP1 subfamily.</text>
</comment>
<keyword evidence="8" id="KW-1185">Reference proteome</keyword>
<dbReference type="PANTHER" id="PTHR13779">
    <property type="entry name" value="WERNER HELICASE-INTERACTING PROTEIN 1 FAMILY MEMBER"/>
    <property type="match status" value="1"/>
</dbReference>
<evidence type="ECO:0000256" key="4">
    <source>
        <dbReference type="ARBA" id="ARBA00022741"/>
    </source>
</evidence>
<dbReference type="GO" id="GO:0005524">
    <property type="term" value="F:ATP binding"/>
    <property type="evidence" value="ECO:0007669"/>
    <property type="project" value="UniProtKB-KW"/>
</dbReference>
<dbReference type="CDD" id="cd00009">
    <property type="entry name" value="AAA"/>
    <property type="match status" value="1"/>
</dbReference>
<dbReference type="Gene3D" id="3.40.50.300">
    <property type="entry name" value="P-loop containing nucleotide triphosphate hydrolases"/>
    <property type="match status" value="1"/>
</dbReference>
<proteinExistence type="inferred from homology"/>
<dbReference type="EMBL" id="CP054493">
    <property type="protein sequence ID" value="QOY54547.1"/>
    <property type="molecule type" value="Genomic_DNA"/>
</dbReference>
<dbReference type="AlphaFoldDB" id="A0A7S7LZZ2"/>
<dbReference type="SUPFAM" id="SSF48019">
    <property type="entry name" value="post-AAA+ oligomerization domain-like"/>
    <property type="match status" value="1"/>
</dbReference>
<dbReference type="InterPro" id="IPR003593">
    <property type="entry name" value="AAA+_ATPase"/>
</dbReference>
<dbReference type="GO" id="GO:0006261">
    <property type="term" value="P:DNA-templated DNA replication"/>
    <property type="evidence" value="ECO:0007669"/>
    <property type="project" value="TreeGrafter"/>
</dbReference>
<sequence>MSDFTHLLRPNNFDDLVGQEHLSSPTSPLRVLCEKGVLGHSFFFGPAGCGKTSIARVIAKKMDMPFYEFNATSLKVEQLRKIFEQYKNALQKPLIFIDEVHRLAKNQQEVLLPVMENNSVLIIGASTENPFFSLTSAIRSRSMLFELHHISNEALFKLLDKALLNSKLTCTVSGSEEVLLACNDDAKDYLVASSGGDARAMLKLLEFASNIDTNITLDILKSLRPNALSAGSSEAGVHYDLTSAMIKSIRGSDADAGIYYLARLIDGGESAEFIARRLVILASEDIGNANPQALTLTTSAMTSVGKIGYPEARIILAQAVIYLCASPKSNSAYEAINKALNTVNNGVMLEIPKHLKQTGDGYLYPHDFGGFVKQSYMSKCLKFVELKDIGYEKKMKDWLISITNIEK</sequence>
<dbReference type="RefSeq" id="WP_194366592.1">
    <property type="nucleotide sequence ID" value="NZ_CP054493.1"/>
</dbReference>
<dbReference type="Gene3D" id="1.20.272.10">
    <property type="match status" value="1"/>
</dbReference>
<evidence type="ECO:0000313" key="7">
    <source>
        <dbReference type="EMBL" id="QOY54547.1"/>
    </source>
</evidence>
<dbReference type="PANTHER" id="PTHR13779:SF7">
    <property type="entry name" value="ATPASE WRNIP1"/>
    <property type="match status" value="1"/>
</dbReference>
<evidence type="ECO:0000256" key="3">
    <source>
        <dbReference type="ARBA" id="ARBA00020776"/>
    </source>
</evidence>
<dbReference type="InterPro" id="IPR032423">
    <property type="entry name" value="AAA_assoc_2"/>
</dbReference>
<organism evidence="7 8">
    <name type="scientific">Candidatus Sulfurimonas marisnigri</name>
    <dbReference type="NCBI Taxonomy" id="2740405"/>
    <lineage>
        <taxon>Bacteria</taxon>
        <taxon>Pseudomonadati</taxon>
        <taxon>Campylobacterota</taxon>
        <taxon>Epsilonproteobacteria</taxon>
        <taxon>Campylobacterales</taxon>
        <taxon>Sulfurimonadaceae</taxon>
        <taxon>Sulfurimonas</taxon>
    </lineage>
</organism>
<dbReference type="InterPro" id="IPR021886">
    <property type="entry name" value="MgsA_C"/>
</dbReference>
<dbReference type="InterPro" id="IPR008921">
    <property type="entry name" value="DNA_pol3_clamp-load_cplx_C"/>
</dbReference>
<dbReference type="InterPro" id="IPR003959">
    <property type="entry name" value="ATPase_AAA_core"/>
</dbReference>
<dbReference type="InterPro" id="IPR051314">
    <property type="entry name" value="AAA_ATPase_RarA/MGS1/WRNIP1"/>
</dbReference>
<dbReference type="GO" id="GO:0016887">
    <property type="term" value="F:ATP hydrolysis activity"/>
    <property type="evidence" value="ECO:0007669"/>
    <property type="project" value="InterPro"/>
</dbReference>
<dbReference type="Pfam" id="PF00004">
    <property type="entry name" value="AAA"/>
    <property type="match status" value="1"/>
</dbReference>